<protein>
    <recommendedName>
        <fullName evidence="2">DUF58 domain-containing protein</fullName>
    </recommendedName>
</protein>
<accession>A0A1U7HXZ2</accession>
<dbReference type="InterPro" id="IPR002881">
    <property type="entry name" value="DUF58"/>
</dbReference>
<dbReference type="RefSeq" id="WP_073548297.1">
    <property type="nucleotide sequence ID" value="NZ_CAWMVK010000023.1"/>
</dbReference>
<dbReference type="PROSITE" id="PS51257">
    <property type="entry name" value="PROKAR_LIPOPROTEIN"/>
    <property type="match status" value="1"/>
</dbReference>
<sequence>MSINKQIADWLESRWVTPAYSGWVLIGVTSCFFGAAVNTMAGWLYVFSGLGFALLGIAAILPVRSLRGIKIRRAAIQPVSAGEALTVEIEIANETAHPKSLLQIQDSLAFVLGKPVQAPIEVIPPHQSYTWVYRHPTQQRGVYRWHTIQLRTAAPVGLFWCRRQQEIPATAVIYPTVLPLTTYPIIDSVGQENHAKSYNQQQRVRSATEGLTRSLRPYRTGDPLRLIHWRTSARYGEFRVRELELTIEGRELVICLDSAGIWEEDSFEQAVIAAASLYFYAQKQQLNVQLWTAATGLVQGNRTVLHALAATHFNEVQVANLPQSRLVWLSQNPSSLKTISPDSYWILWGDDSTVNHNSFGIVIDKDQSLPSQLQQVVRVGRLLVE</sequence>
<gene>
    <name evidence="3" type="ORF">NIES1031_04505</name>
</gene>
<keyword evidence="4" id="KW-1185">Reference proteome</keyword>
<keyword evidence="1" id="KW-0812">Transmembrane</keyword>
<dbReference type="AlphaFoldDB" id="A0A1U7HXZ2"/>
<evidence type="ECO:0000259" key="2">
    <source>
        <dbReference type="Pfam" id="PF01882"/>
    </source>
</evidence>
<dbReference type="Pfam" id="PF01882">
    <property type="entry name" value="DUF58"/>
    <property type="match status" value="1"/>
</dbReference>
<name>A0A1U7HXZ2_9CHRO</name>
<evidence type="ECO:0000313" key="3">
    <source>
        <dbReference type="EMBL" id="OKH28501.1"/>
    </source>
</evidence>
<dbReference type="PANTHER" id="PTHR34351:SF1">
    <property type="entry name" value="SLR1927 PROTEIN"/>
    <property type="match status" value="1"/>
</dbReference>
<dbReference type="PANTHER" id="PTHR34351">
    <property type="entry name" value="SLR1927 PROTEIN-RELATED"/>
    <property type="match status" value="1"/>
</dbReference>
<dbReference type="EMBL" id="MRCC01000003">
    <property type="protein sequence ID" value="OKH28501.1"/>
    <property type="molecule type" value="Genomic_DNA"/>
</dbReference>
<organism evidence="3 4">
    <name type="scientific">Chroogloeocystis siderophila 5.2 s.c.1</name>
    <dbReference type="NCBI Taxonomy" id="247279"/>
    <lineage>
        <taxon>Bacteria</taxon>
        <taxon>Bacillati</taxon>
        <taxon>Cyanobacteriota</taxon>
        <taxon>Cyanophyceae</taxon>
        <taxon>Oscillatoriophycideae</taxon>
        <taxon>Chroococcales</taxon>
        <taxon>Chroococcaceae</taxon>
        <taxon>Chroogloeocystis</taxon>
    </lineage>
</organism>
<keyword evidence="1" id="KW-1133">Transmembrane helix</keyword>
<feature type="transmembrane region" description="Helical" evidence="1">
    <location>
        <begin position="20"/>
        <end position="37"/>
    </location>
</feature>
<keyword evidence="1" id="KW-0472">Membrane</keyword>
<dbReference type="Proteomes" id="UP000185984">
    <property type="component" value="Unassembled WGS sequence"/>
</dbReference>
<dbReference type="STRING" id="247279.NIES1031_04505"/>
<feature type="domain" description="DUF58" evidence="2">
    <location>
        <begin position="215"/>
        <end position="294"/>
    </location>
</feature>
<dbReference type="OrthoDB" id="9778037at2"/>
<reference evidence="3 4" key="1">
    <citation type="submission" date="2016-11" db="EMBL/GenBank/DDBJ databases">
        <title>Draft Genome Sequences of Nine Cyanobacterial Strains from Diverse Habitats.</title>
        <authorList>
            <person name="Zhu T."/>
            <person name="Hou S."/>
            <person name="Lu X."/>
            <person name="Hess W.R."/>
        </authorList>
    </citation>
    <scope>NUCLEOTIDE SEQUENCE [LARGE SCALE GENOMIC DNA]</scope>
    <source>
        <strain evidence="3 4">5.2 s.c.1</strain>
    </source>
</reference>
<feature type="transmembrane region" description="Helical" evidence="1">
    <location>
        <begin position="43"/>
        <end position="63"/>
    </location>
</feature>
<comment type="caution">
    <text evidence="3">The sequence shown here is derived from an EMBL/GenBank/DDBJ whole genome shotgun (WGS) entry which is preliminary data.</text>
</comment>
<proteinExistence type="predicted"/>
<evidence type="ECO:0000256" key="1">
    <source>
        <dbReference type="SAM" id="Phobius"/>
    </source>
</evidence>
<evidence type="ECO:0000313" key="4">
    <source>
        <dbReference type="Proteomes" id="UP000185984"/>
    </source>
</evidence>